<name>A0A0A9BAS5_ARUDO</name>
<proteinExistence type="predicted"/>
<reference evidence="1" key="1">
    <citation type="submission" date="2014-09" db="EMBL/GenBank/DDBJ databases">
        <authorList>
            <person name="Magalhaes I.L.F."/>
            <person name="Oliveira U."/>
            <person name="Santos F.R."/>
            <person name="Vidigal T.H.D.A."/>
            <person name="Brescovit A.D."/>
            <person name="Santos A.J."/>
        </authorList>
    </citation>
    <scope>NUCLEOTIDE SEQUENCE</scope>
    <source>
        <tissue evidence="1">Shoot tissue taken approximately 20 cm above the soil surface</tissue>
    </source>
</reference>
<reference evidence="1" key="2">
    <citation type="journal article" date="2015" name="Data Brief">
        <title>Shoot transcriptome of the giant reed, Arundo donax.</title>
        <authorList>
            <person name="Barrero R.A."/>
            <person name="Guerrero F.D."/>
            <person name="Moolhuijzen P."/>
            <person name="Goolsby J.A."/>
            <person name="Tidwell J."/>
            <person name="Bellgard S.E."/>
            <person name="Bellgard M.I."/>
        </authorList>
    </citation>
    <scope>NUCLEOTIDE SEQUENCE</scope>
    <source>
        <tissue evidence="1">Shoot tissue taken approximately 20 cm above the soil surface</tissue>
    </source>
</reference>
<organism evidence="1">
    <name type="scientific">Arundo donax</name>
    <name type="common">Giant reed</name>
    <name type="synonym">Donax arundinaceus</name>
    <dbReference type="NCBI Taxonomy" id="35708"/>
    <lineage>
        <taxon>Eukaryota</taxon>
        <taxon>Viridiplantae</taxon>
        <taxon>Streptophyta</taxon>
        <taxon>Embryophyta</taxon>
        <taxon>Tracheophyta</taxon>
        <taxon>Spermatophyta</taxon>
        <taxon>Magnoliopsida</taxon>
        <taxon>Liliopsida</taxon>
        <taxon>Poales</taxon>
        <taxon>Poaceae</taxon>
        <taxon>PACMAD clade</taxon>
        <taxon>Arundinoideae</taxon>
        <taxon>Arundineae</taxon>
        <taxon>Arundo</taxon>
    </lineage>
</organism>
<accession>A0A0A9BAS5</accession>
<dbReference type="EMBL" id="GBRH01241488">
    <property type="protein sequence ID" value="JAD56407.1"/>
    <property type="molecule type" value="Transcribed_RNA"/>
</dbReference>
<dbReference type="AlphaFoldDB" id="A0A0A9BAS5"/>
<evidence type="ECO:0000313" key="1">
    <source>
        <dbReference type="EMBL" id="JAD56407.1"/>
    </source>
</evidence>
<protein>
    <submittedName>
        <fullName evidence="1">Uncharacterized protein</fullName>
    </submittedName>
</protein>
<sequence>MARQIEMCADNCLWMEIQLIRFLYRI</sequence>